<evidence type="ECO:0000313" key="1">
    <source>
        <dbReference type="EMBL" id="MQU04449.1"/>
    </source>
</evidence>
<evidence type="ECO:0000313" key="2">
    <source>
        <dbReference type="Proteomes" id="UP000478064"/>
    </source>
</evidence>
<sequence length="115" mass="13153">MLNVVKLLEAKYKAESEREILKPHRHLLLKRKELARSIFPHNIVDIFNRVQASSKSADTVDKRSRVQIGLGLQSTFIPKKIKRDSVVLDEKTTPTKTTDKSILYAAGWSLKPDEK</sequence>
<organism evidence="1 2">
    <name type="scientific">Pseudomonas helleri</name>
    <dbReference type="NCBI Taxonomy" id="1608996"/>
    <lineage>
        <taxon>Bacteria</taxon>
        <taxon>Pseudomonadati</taxon>
        <taxon>Pseudomonadota</taxon>
        <taxon>Gammaproteobacteria</taxon>
        <taxon>Pseudomonadales</taxon>
        <taxon>Pseudomonadaceae</taxon>
        <taxon>Pseudomonas</taxon>
    </lineage>
</organism>
<dbReference type="Proteomes" id="UP000478064">
    <property type="component" value="Unassembled WGS sequence"/>
</dbReference>
<name>A0A6L5HM66_9PSED</name>
<dbReference type="RefSeq" id="WP_153372356.1">
    <property type="nucleotide sequence ID" value="NZ_WIVU01000002.1"/>
</dbReference>
<comment type="caution">
    <text evidence="1">The sequence shown here is derived from an EMBL/GenBank/DDBJ whole genome shotgun (WGS) entry which is preliminary data.</text>
</comment>
<dbReference type="EMBL" id="WIVU01000002">
    <property type="protein sequence ID" value="MQU04449.1"/>
    <property type="molecule type" value="Genomic_DNA"/>
</dbReference>
<dbReference type="AlphaFoldDB" id="A0A6L5HM66"/>
<accession>A0A6L5HM66</accession>
<reference evidence="1 2" key="1">
    <citation type="submission" date="2019-10" db="EMBL/GenBank/DDBJ databases">
        <title>Evaluation of single-gene subtyping targets for Pseudomonas.</title>
        <authorList>
            <person name="Reichler S.J."/>
            <person name="Orsi R.H."/>
            <person name="Wiedmann M."/>
            <person name="Martin N.H."/>
            <person name="Murphy S.I."/>
        </authorList>
    </citation>
    <scope>NUCLEOTIDE SEQUENCE [LARGE SCALE GENOMIC DNA]</scope>
    <source>
        <strain evidence="1 2">FSL R10-1637</strain>
    </source>
</reference>
<proteinExistence type="predicted"/>
<gene>
    <name evidence="1" type="ORF">GHO27_01980</name>
</gene>
<protein>
    <submittedName>
        <fullName evidence="1">Uncharacterized protein</fullName>
    </submittedName>
</protein>